<dbReference type="RefSeq" id="WP_183064581.1">
    <property type="nucleotide sequence ID" value="NZ_CP102514.1"/>
</dbReference>
<organism evidence="1 2">
    <name type="scientific">Streptomyces yangpuensis</name>
    <dbReference type="NCBI Taxonomy" id="1648182"/>
    <lineage>
        <taxon>Bacteria</taxon>
        <taxon>Bacillati</taxon>
        <taxon>Actinomycetota</taxon>
        <taxon>Actinomycetes</taxon>
        <taxon>Kitasatosporales</taxon>
        <taxon>Streptomycetaceae</taxon>
        <taxon>Streptomyces</taxon>
    </lineage>
</organism>
<evidence type="ECO:0000313" key="2">
    <source>
        <dbReference type="Proteomes" id="UP001057738"/>
    </source>
</evidence>
<evidence type="ECO:0000313" key="1">
    <source>
        <dbReference type="EMBL" id="UUY51388.1"/>
    </source>
</evidence>
<protein>
    <submittedName>
        <fullName evidence="1">Uncharacterized protein</fullName>
    </submittedName>
</protein>
<reference evidence="1" key="1">
    <citation type="submission" date="2022-08" db="EMBL/GenBank/DDBJ databases">
        <authorList>
            <person name="Tian L."/>
        </authorList>
    </citation>
    <scope>NUCLEOTIDE SEQUENCE</scope>
    <source>
        <strain evidence="1">CM253</strain>
    </source>
</reference>
<name>A0ABY5Q5W9_9ACTN</name>
<proteinExistence type="predicted"/>
<dbReference type="Proteomes" id="UP001057738">
    <property type="component" value="Chromosome"/>
</dbReference>
<keyword evidence="2" id="KW-1185">Reference proteome</keyword>
<accession>A0ABY5Q5W9</accession>
<dbReference type="GeneID" id="95578085"/>
<gene>
    <name evidence="1" type="ORF">NRK68_31645</name>
</gene>
<dbReference type="EMBL" id="CP102514">
    <property type="protein sequence ID" value="UUY51388.1"/>
    <property type="molecule type" value="Genomic_DNA"/>
</dbReference>
<sequence length="476" mass="52486">MIERLWLQPPLAFARLGPSPVPCDNYRYGPSDLTPRGTGRTTVLPDLTLDLDEDGNLSERPSERVQFKDDVGWRPVCPYFEVHGAWTIDGESGTGPVTEQVLTRSGLRPEDVRWEVSVANLKAHHITGQDGDRVEALVSLSGDDHRRHVLEGRSPQDAERPLVPAGEVLPLGSVQLPAPNTELPELRLRFTPGVGAVYGPRGLDPASGYEPPAERLILNPDAAWCGFRVGSADFRTTPGLLFAGAENGWRSVGLVDDVCDGTVTVSLPAAGLTATARIVAAPPRFSPDRRPFVSLADGLADRVQRADVHRPDYVEDEKQTAQEVRDLFERVLETMGAVNVDVQNERSAAENAGLAGYLGLAPADARAMTFDPPEPLLGLLLGLTERGRRRHRRFVALEVLEDMIREQPDLIRRQVRAPARAGGEGGMTLDSPRFYNRQMPSNMRGSDAYPMHLTRRQYDLLVRWAEKLREDTEPQS</sequence>